<dbReference type="OrthoDB" id="6628055at2759"/>
<accession>A0A8S9Y3G4</accession>
<dbReference type="EMBL" id="WIXP02000001">
    <property type="protein sequence ID" value="KAF6215703.1"/>
    <property type="molecule type" value="Genomic_DNA"/>
</dbReference>
<evidence type="ECO:0000313" key="1">
    <source>
        <dbReference type="EMBL" id="KAF6215703.1"/>
    </source>
</evidence>
<name>A0A8S9Y3G4_APOLU</name>
<organism evidence="1 2">
    <name type="scientific">Apolygus lucorum</name>
    <name type="common">Small green plant bug</name>
    <name type="synonym">Lygocoris lucorum</name>
    <dbReference type="NCBI Taxonomy" id="248454"/>
    <lineage>
        <taxon>Eukaryota</taxon>
        <taxon>Metazoa</taxon>
        <taxon>Ecdysozoa</taxon>
        <taxon>Arthropoda</taxon>
        <taxon>Hexapoda</taxon>
        <taxon>Insecta</taxon>
        <taxon>Pterygota</taxon>
        <taxon>Neoptera</taxon>
        <taxon>Paraneoptera</taxon>
        <taxon>Hemiptera</taxon>
        <taxon>Heteroptera</taxon>
        <taxon>Panheteroptera</taxon>
        <taxon>Cimicomorpha</taxon>
        <taxon>Miridae</taxon>
        <taxon>Mirini</taxon>
        <taxon>Apolygus</taxon>
    </lineage>
</organism>
<sequence>MATFRPLLKKKKASLRTGTGTEDVFQPIWFAFDVMESFLGKIYDVEETINTEDQASSLTRIHVHRNPLFVLSSPSPLRDRNHAALLTSFTIFPVEIFNLKLPYRHHLTTTVIHIFKHIVCAEYFAVCSPNIFRPSRDLSIPYRFRYERSILRLDQDLTAAEEFLAVQTLPYRHSEHPVLPAPIHLKYQKV</sequence>
<dbReference type="Proteomes" id="UP000466442">
    <property type="component" value="Linkage Group LG1"/>
</dbReference>
<proteinExistence type="predicted"/>
<keyword evidence="2" id="KW-1185">Reference proteome</keyword>
<dbReference type="AlphaFoldDB" id="A0A8S9Y3G4"/>
<protein>
    <submittedName>
        <fullName evidence="1">Uncharacterized protein</fullName>
    </submittedName>
</protein>
<gene>
    <name evidence="1" type="ORF">GE061_000034</name>
</gene>
<comment type="caution">
    <text evidence="1">The sequence shown here is derived from an EMBL/GenBank/DDBJ whole genome shotgun (WGS) entry which is preliminary data.</text>
</comment>
<evidence type="ECO:0000313" key="2">
    <source>
        <dbReference type="Proteomes" id="UP000466442"/>
    </source>
</evidence>
<reference evidence="1" key="1">
    <citation type="journal article" date="2021" name="Mol. Ecol. Resour.">
        <title>Apolygus lucorum genome provides insights into omnivorousness and mesophyll feeding.</title>
        <authorList>
            <person name="Liu Y."/>
            <person name="Liu H."/>
            <person name="Wang H."/>
            <person name="Huang T."/>
            <person name="Liu B."/>
            <person name="Yang B."/>
            <person name="Yin L."/>
            <person name="Li B."/>
            <person name="Zhang Y."/>
            <person name="Zhang S."/>
            <person name="Jiang F."/>
            <person name="Zhang X."/>
            <person name="Ren Y."/>
            <person name="Wang B."/>
            <person name="Wang S."/>
            <person name="Lu Y."/>
            <person name="Wu K."/>
            <person name="Fan W."/>
            <person name="Wang G."/>
        </authorList>
    </citation>
    <scope>NUCLEOTIDE SEQUENCE</scope>
    <source>
        <strain evidence="1">12Hb</strain>
    </source>
</reference>